<dbReference type="SUPFAM" id="SSF90257">
    <property type="entry name" value="Myosin rod fragments"/>
    <property type="match status" value="1"/>
</dbReference>
<sequence length="449" mass="48959">MVSKIKRSQKILAFALILALANLFSLPNQGNAETVNALAGTVDKAQLERELQALEKQIADYEAQLSTTRSEKNTLAAKVKELKTEQSKLSLQIRSTNLMIGDLEEQIDTTQNSISDLEKKIDSIKSQISGTIISIYEQDNKSIVSALANDGGLSGFFREVDNNQQLSRSLSLSLEQIKVYKTDLEDKTVQLEDKQQDARDLLAIKALQQQDLGGKLSEQNSLLSETQGKESQYASLVAANKQRATQIRNQIYDVVGVSKEITFGEAVEMAKSASDLTGVRAAFLLAILTQESNLGKNVGTCNRAGDPPEKSYTEIMHPTRDIPKFLEITSDLGLDPNTTPVSCPMRGKNGARIGWGGAMGPAQFIPSTWMGYKDKVAAITGKSANPWDIKDAFLAAAVKLKASGAADKNKEWAAAMVYFSGSTNKRYRFYGDNVVATANKYQASIDALN</sequence>
<name>A0A554JBQ8_9BACT</name>
<feature type="signal peptide" evidence="2">
    <location>
        <begin position="1"/>
        <end position="30"/>
    </location>
</feature>
<protein>
    <submittedName>
        <fullName evidence="3">Uncharacterized protein</fullName>
    </submittedName>
</protein>
<gene>
    <name evidence="3" type="ORF">G01um101477_329</name>
</gene>
<evidence type="ECO:0000256" key="2">
    <source>
        <dbReference type="SAM" id="SignalP"/>
    </source>
</evidence>
<keyword evidence="1" id="KW-0175">Coiled coil</keyword>
<accession>A0A554JBQ8</accession>
<dbReference type="Gene3D" id="1.10.530.10">
    <property type="match status" value="1"/>
</dbReference>
<feature type="coiled-coil region" evidence="1">
    <location>
        <begin position="37"/>
        <end position="127"/>
    </location>
</feature>
<dbReference type="InterPro" id="IPR023346">
    <property type="entry name" value="Lysozyme-like_dom_sf"/>
</dbReference>
<proteinExistence type="predicted"/>
<dbReference type="EMBL" id="VMFF01000027">
    <property type="protein sequence ID" value="TSC65805.1"/>
    <property type="molecule type" value="Genomic_DNA"/>
</dbReference>
<dbReference type="Proteomes" id="UP000319613">
    <property type="component" value="Unassembled WGS sequence"/>
</dbReference>
<reference evidence="3 4" key="1">
    <citation type="submission" date="2017-07" db="EMBL/GenBank/DDBJ databases">
        <title>Mechanisms for carbon and nitrogen cycling indicate functional differentiation within the Candidate Phyla Radiation.</title>
        <authorList>
            <person name="Danczak R.E."/>
            <person name="Johnston M.D."/>
            <person name="Kenah C."/>
            <person name="Slattery M."/>
            <person name="Wrighton K.C."/>
            <person name="Wilkins M.J."/>
        </authorList>
    </citation>
    <scope>NUCLEOTIDE SEQUENCE [LARGE SCALE GENOMIC DNA]</scope>
    <source>
        <strain evidence="3">Gr01-1014_77</strain>
    </source>
</reference>
<dbReference type="Gene3D" id="6.10.250.3150">
    <property type="match status" value="1"/>
</dbReference>
<evidence type="ECO:0000313" key="3">
    <source>
        <dbReference type="EMBL" id="TSC65805.1"/>
    </source>
</evidence>
<organism evidence="3 4">
    <name type="scientific">Candidatus Doudnabacteria bacterium Gr01-1014_77</name>
    <dbReference type="NCBI Taxonomy" id="2017133"/>
    <lineage>
        <taxon>Bacteria</taxon>
        <taxon>Candidatus Doudnaibacteriota</taxon>
    </lineage>
</organism>
<dbReference type="SUPFAM" id="SSF53955">
    <property type="entry name" value="Lysozyme-like"/>
    <property type="match status" value="1"/>
</dbReference>
<evidence type="ECO:0000313" key="4">
    <source>
        <dbReference type="Proteomes" id="UP000319613"/>
    </source>
</evidence>
<comment type="caution">
    <text evidence="3">The sequence shown here is derived from an EMBL/GenBank/DDBJ whole genome shotgun (WGS) entry which is preliminary data.</text>
</comment>
<evidence type="ECO:0000256" key="1">
    <source>
        <dbReference type="SAM" id="Coils"/>
    </source>
</evidence>
<feature type="chain" id="PRO_5022029381" evidence="2">
    <location>
        <begin position="31"/>
        <end position="449"/>
    </location>
</feature>
<keyword evidence="2" id="KW-0732">Signal</keyword>
<dbReference type="AlphaFoldDB" id="A0A554JBQ8"/>